<proteinExistence type="predicted"/>
<dbReference type="InterPro" id="IPR000160">
    <property type="entry name" value="GGDEF_dom"/>
</dbReference>
<sequence>MEKIDVTKYGVDINDELMQSAIFSDRLEIYMVRGRNAIMASPVASTYMVFLQYGDIDNTILFGWWIVSLMVDTAVFLSTHRFIKKRPKNLSRYLQNVVFLQCMSGFVWSTTVYWFRIPDELIHELYTYVILIAIVCITTVIFMPFRFAYVSYIICISSFPLAYFLYLGGAMYLKLSLGIVIMDAVLIFFQTTATHQFVDGLTQRLKVQFLAEALDENLKKIEKYANYDELTNLFNRRFGLECLRKEKQIQLRYKSTLTITMIDIDHFKSINDTYGHPVGDLVLTEFSKLMQKQFRTEAIVMRYGGEEFLAVTPRTNLLEAEKMAERLRSELSTSSLLGEHFDIKITASIGVAEIAPDELIEHAIMRADQALYRAKRNGRNRVELSQIDKLDRQDKKKKSN</sequence>
<gene>
    <name evidence="6" type="ORF">FLL46_12360</name>
</gene>
<evidence type="ECO:0000259" key="5">
    <source>
        <dbReference type="PROSITE" id="PS50887"/>
    </source>
</evidence>
<dbReference type="SMART" id="SM00267">
    <property type="entry name" value="GGDEF"/>
    <property type="match status" value="1"/>
</dbReference>
<dbReference type="Proteomes" id="UP000315439">
    <property type="component" value="Unassembled WGS sequence"/>
</dbReference>
<dbReference type="FunFam" id="3.30.70.270:FF:000001">
    <property type="entry name" value="Diguanylate cyclase domain protein"/>
    <property type="match status" value="1"/>
</dbReference>
<dbReference type="OrthoDB" id="9812260at2"/>
<dbReference type="EC" id="2.7.7.65" evidence="2"/>
<comment type="cofactor">
    <cofactor evidence="1">
        <name>Mg(2+)</name>
        <dbReference type="ChEBI" id="CHEBI:18420"/>
    </cofactor>
</comment>
<dbReference type="InterPro" id="IPR043128">
    <property type="entry name" value="Rev_trsase/Diguanyl_cyclase"/>
</dbReference>
<feature type="transmembrane region" description="Helical" evidence="4">
    <location>
        <begin position="121"/>
        <end position="142"/>
    </location>
</feature>
<evidence type="ECO:0000256" key="1">
    <source>
        <dbReference type="ARBA" id="ARBA00001946"/>
    </source>
</evidence>
<dbReference type="InterPro" id="IPR029787">
    <property type="entry name" value="Nucleotide_cyclase"/>
</dbReference>
<evidence type="ECO:0000313" key="7">
    <source>
        <dbReference type="Proteomes" id="UP000315439"/>
    </source>
</evidence>
<dbReference type="CDD" id="cd01949">
    <property type="entry name" value="GGDEF"/>
    <property type="match status" value="1"/>
</dbReference>
<dbReference type="PANTHER" id="PTHR45138:SF9">
    <property type="entry name" value="DIGUANYLATE CYCLASE DGCM-RELATED"/>
    <property type="match status" value="1"/>
</dbReference>
<evidence type="ECO:0000256" key="4">
    <source>
        <dbReference type="SAM" id="Phobius"/>
    </source>
</evidence>
<dbReference type="GO" id="GO:0052621">
    <property type="term" value="F:diguanylate cyclase activity"/>
    <property type="evidence" value="ECO:0007669"/>
    <property type="project" value="UniProtKB-EC"/>
</dbReference>
<dbReference type="InterPro" id="IPR050469">
    <property type="entry name" value="Diguanylate_Cyclase"/>
</dbReference>
<dbReference type="Pfam" id="PF00990">
    <property type="entry name" value="GGDEF"/>
    <property type="match status" value="1"/>
</dbReference>
<feature type="transmembrane region" description="Helical" evidence="4">
    <location>
        <begin position="36"/>
        <end position="54"/>
    </location>
</feature>
<name>A0A545UCP3_9GAMM</name>
<dbReference type="RefSeq" id="WP_142893832.1">
    <property type="nucleotide sequence ID" value="NZ_ML660164.1"/>
</dbReference>
<evidence type="ECO:0000256" key="3">
    <source>
        <dbReference type="ARBA" id="ARBA00034247"/>
    </source>
</evidence>
<dbReference type="AlphaFoldDB" id="A0A545UCP3"/>
<keyword evidence="4" id="KW-0812">Transmembrane</keyword>
<dbReference type="PANTHER" id="PTHR45138">
    <property type="entry name" value="REGULATORY COMPONENTS OF SENSORY TRANSDUCTION SYSTEM"/>
    <property type="match status" value="1"/>
</dbReference>
<evidence type="ECO:0000256" key="2">
    <source>
        <dbReference type="ARBA" id="ARBA00012528"/>
    </source>
</evidence>
<dbReference type="PROSITE" id="PS50887">
    <property type="entry name" value="GGDEF"/>
    <property type="match status" value="1"/>
</dbReference>
<organism evidence="6 7">
    <name type="scientific">Aliikangiella coralliicola</name>
    <dbReference type="NCBI Taxonomy" id="2592383"/>
    <lineage>
        <taxon>Bacteria</taxon>
        <taxon>Pseudomonadati</taxon>
        <taxon>Pseudomonadota</taxon>
        <taxon>Gammaproteobacteria</taxon>
        <taxon>Oceanospirillales</taxon>
        <taxon>Pleioneaceae</taxon>
        <taxon>Aliikangiella</taxon>
    </lineage>
</organism>
<protein>
    <recommendedName>
        <fullName evidence="2">diguanylate cyclase</fullName>
        <ecNumber evidence="2">2.7.7.65</ecNumber>
    </recommendedName>
</protein>
<keyword evidence="4" id="KW-0472">Membrane</keyword>
<dbReference type="NCBIfam" id="TIGR00254">
    <property type="entry name" value="GGDEF"/>
    <property type="match status" value="1"/>
</dbReference>
<feature type="transmembrane region" description="Helical" evidence="4">
    <location>
        <begin position="97"/>
        <end position="115"/>
    </location>
</feature>
<evidence type="ECO:0000313" key="6">
    <source>
        <dbReference type="EMBL" id="TQV87241.1"/>
    </source>
</evidence>
<comment type="catalytic activity">
    <reaction evidence="3">
        <text>2 GTP = 3',3'-c-di-GMP + 2 diphosphate</text>
        <dbReference type="Rhea" id="RHEA:24898"/>
        <dbReference type="ChEBI" id="CHEBI:33019"/>
        <dbReference type="ChEBI" id="CHEBI:37565"/>
        <dbReference type="ChEBI" id="CHEBI:58805"/>
        <dbReference type="EC" id="2.7.7.65"/>
    </reaction>
</comment>
<comment type="caution">
    <text evidence="6">The sequence shown here is derived from an EMBL/GenBank/DDBJ whole genome shotgun (WGS) entry which is preliminary data.</text>
</comment>
<feature type="transmembrane region" description="Helical" evidence="4">
    <location>
        <begin position="172"/>
        <end position="189"/>
    </location>
</feature>
<accession>A0A545UCP3</accession>
<keyword evidence="7" id="KW-1185">Reference proteome</keyword>
<dbReference type="SUPFAM" id="SSF55073">
    <property type="entry name" value="Nucleotide cyclase"/>
    <property type="match status" value="1"/>
</dbReference>
<reference evidence="6 7" key="1">
    <citation type="submission" date="2019-07" db="EMBL/GenBank/DDBJ databases">
        <title>Draft genome for Aliikangiella sp. M105.</title>
        <authorList>
            <person name="Wang G."/>
        </authorList>
    </citation>
    <scope>NUCLEOTIDE SEQUENCE [LARGE SCALE GENOMIC DNA]</scope>
    <source>
        <strain evidence="6 7">M105</strain>
    </source>
</reference>
<feature type="domain" description="GGDEF" evidence="5">
    <location>
        <begin position="255"/>
        <end position="387"/>
    </location>
</feature>
<feature type="transmembrane region" description="Helical" evidence="4">
    <location>
        <begin position="60"/>
        <end position="77"/>
    </location>
</feature>
<keyword evidence="4" id="KW-1133">Transmembrane helix</keyword>
<dbReference type="Gene3D" id="3.30.70.270">
    <property type="match status" value="1"/>
</dbReference>
<dbReference type="EMBL" id="VIKS01000008">
    <property type="protein sequence ID" value="TQV87241.1"/>
    <property type="molecule type" value="Genomic_DNA"/>
</dbReference>